<dbReference type="InterPro" id="IPR018171">
    <property type="entry name" value="Pept_tRNA_hydro_CS"/>
</dbReference>
<dbReference type="PROSITE" id="PS01195">
    <property type="entry name" value="PEPT_TRNA_HYDROL_1"/>
    <property type="match status" value="1"/>
</dbReference>
<dbReference type="RefSeq" id="WP_129621639.1">
    <property type="nucleotide sequence ID" value="NZ_LR214972.1"/>
</dbReference>
<dbReference type="FunFam" id="3.40.50.1470:FF:000001">
    <property type="entry name" value="Peptidyl-tRNA hydrolase"/>
    <property type="match status" value="1"/>
</dbReference>
<dbReference type="NCBIfam" id="TIGR00447">
    <property type="entry name" value="pth"/>
    <property type="match status" value="1"/>
</dbReference>
<evidence type="ECO:0000256" key="3">
    <source>
        <dbReference type="ARBA" id="ARBA00022801"/>
    </source>
</evidence>
<evidence type="ECO:0000256" key="10">
    <source>
        <dbReference type="RuleBase" id="RU004320"/>
    </source>
</evidence>
<dbReference type="GO" id="GO:0072344">
    <property type="term" value="P:rescue of stalled ribosome"/>
    <property type="evidence" value="ECO:0007669"/>
    <property type="project" value="UniProtKB-UniRule"/>
</dbReference>
<feature type="binding site" evidence="8">
    <location>
        <position position="14"/>
    </location>
    <ligand>
        <name>tRNA</name>
        <dbReference type="ChEBI" id="CHEBI:17843"/>
    </ligand>
</feature>
<dbReference type="GO" id="GO:0004045">
    <property type="term" value="F:peptidyl-tRNA hydrolase activity"/>
    <property type="evidence" value="ECO:0007669"/>
    <property type="project" value="UniProtKB-UniRule"/>
</dbReference>
<comment type="catalytic activity">
    <reaction evidence="6 8 9">
        <text>an N-acyl-L-alpha-aminoacyl-tRNA + H2O = an N-acyl-L-amino acid + a tRNA + H(+)</text>
        <dbReference type="Rhea" id="RHEA:54448"/>
        <dbReference type="Rhea" id="RHEA-COMP:10123"/>
        <dbReference type="Rhea" id="RHEA-COMP:13883"/>
        <dbReference type="ChEBI" id="CHEBI:15377"/>
        <dbReference type="ChEBI" id="CHEBI:15378"/>
        <dbReference type="ChEBI" id="CHEBI:59874"/>
        <dbReference type="ChEBI" id="CHEBI:78442"/>
        <dbReference type="ChEBI" id="CHEBI:138191"/>
        <dbReference type="EC" id="3.1.1.29"/>
    </reaction>
</comment>
<comment type="similarity">
    <text evidence="5 8 10">Belongs to the PTH family.</text>
</comment>
<dbReference type="EC" id="3.1.1.29" evidence="1 8"/>
<keyword evidence="12" id="KW-1185">Reference proteome</keyword>
<keyword evidence="3 8" id="KW-0378">Hydrolase</keyword>
<sequence length="190" mass="21600">MKLIVGLGNPGIEYKYTRHNVGFLAIDRICEKLGVTLDRQRFKGEYTKVDDLILAKPLTYMNLSGEFVQQLATFYKINVDDIMVIHDEKDIENGKATIKIGGSGGSHNGVKNIIQHLGKEEFKRLKIGIKYPFEGELRDFVLGRFSEPEIKELNIVLEKSAEAAILFGFNDIYTVMNKFNAKNGKRKKKE</sequence>
<dbReference type="InterPro" id="IPR036416">
    <property type="entry name" value="Pept_tRNA_hydro_sf"/>
</dbReference>
<proteinExistence type="inferred from homology"/>
<dbReference type="PANTHER" id="PTHR17224">
    <property type="entry name" value="PEPTIDYL-TRNA HYDROLASE"/>
    <property type="match status" value="1"/>
</dbReference>
<evidence type="ECO:0000256" key="4">
    <source>
        <dbReference type="ARBA" id="ARBA00022884"/>
    </source>
</evidence>
<evidence type="ECO:0000313" key="11">
    <source>
        <dbReference type="EMBL" id="VEU63452.1"/>
    </source>
</evidence>
<name>A0A449AEP2_9BACT</name>
<evidence type="ECO:0000256" key="2">
    <source>
        <dbReference type="ARBA" id="ARBA00022555"/>
    </source>
</evidence>
<keyword evidence="4 8" id="KW-0694">RNA-binding</keyword>
<comment type="function">
    <text evidence="8">Hydrolyzes ribosome-free peptidyl-tRNAs (with 1 or more amino acids incorporated), which drop off the ribosome during protein synthesis, or as a result of ribosome stalling.</text>
</comment>
<feature type="binding site" evidence="8">
    <location>
        <position position="60"/>
    </location>
    <ligand>
        <name>tRNA</name>
        <dbReference type="ChEBI" id="CHEBI:17843"/>
    </ligand>
</feature>
<evidence type="ECO:0000256" key="1">
    <source>
        <dbReference type="ARBA" id="ARBA00013260"/>
    </source>
</evidence>
<dbReference type="PROSITE" id="PS01196">
    <property type="entry name" value="PEPT_TRNA_HYDROL_2"/>
    <property type="match status" value="1"/>
</dbReference>
<feature type="site" description="Discriminates between blocked and unblocked aminoacyl-tRNA" evidence="8">
    <location>
        <position position="9"/>
    </location>
</feature>
<comment type="subcellular location">
    <subcellularLocation>
        <location evidence="8">Cytoplasm</location>
    </subcellularLocation>
</comment>
<protein>
    <recommendedName>
        <fullName evidence="7 8">Peptidyl-tRNA hydrolase</fullName>
        <shortName evidence="8">Pth</shortName>
        <ecNumber evidence="1 8">3.1.1.29</ecNumber>
    </recommendedName>
</protein>
<keyword evidence="2 8" id="KW-0820">tRNA-binding</keyword>
<keyword evidence="8" id="KW-0963">Cytoplasm</keyword>
<evidence type="ECO:0000256" key="5">
    <source>
        <dbReference type="ARBA" id="ARBA00038063"/>
    </source>
</evidence>
<dbReference type="GO" id="GO:0005737">
    <property type="term" value="C:cytoplasm"/>
    <property type="evidence" value="ECO:0007669"/>
    <property type="project" value="UniProtKB-SubCell"/>
</dbReference>
<comment type="subunit">
    <text evidence="8">Monomer.</text>
</comment>
<gene>
    <name evidence="11" type="primary">MCYN0882</name>
    <name evidence="8" type="synonym">pth</name>
    <name evidence="11" type="ORF">NCTC10118_00474</name>
</gene>
<evidence type="ECO:0000256" key="7">
    <source>
        <dbReference type="ARBA" id="ARBA00050038"/>
    </source>
</evidence>
<comment type="function">
    <text evidence="8">Catalyzes the release of premature peptidyl moieties from peptidyl-tRNA molecules trapped in stalled 50S ribosomal subunits, and thus maintains levels of free tRNAs and 50S ribosomes.</text>
</comment>
<dbReference type="GO" id="GO:0000049">
    <property type="term" value="F:tRNA binding"/>
    <property type="evidence" value="ECO:0007669"/>
    <property type="project" value="UniProtKB-UniRule"/>
</dbReference>
<dbReference type="InterPro" id="IPR001328">
    <property type="entry name" value="Pept_tRNA_hydro"/>
</dbReference>
<dbReference type="GO" id="GO:0006515">
    <property type="term" value="P:protein quality control for misfolded or incompletely synthesized proteins"/>
    <property type="evidence" value="ECO:0007669"/>
    <property type="project" value="UniProtKB-UniRule"/>
</dbReference>
<dbReference type="HAMAP" id="MF_00083">
    <property type="entry name" value="Pept_tRNA_hydro_bact"/>
    <property type="match status" value="1"/>
</dbReference>
<organism evidence="11 12">
    <name type="scientific">Mycoplasmopsis bovirhinis</name>
    <dbReference type="NCBI Taxonomy" id="29553"/>
    <lineage>
        <taxon>Bacteria</taxon>
        <taxon>Bacillati</taxon>
        <taxon>Mycoplasmatota</taxon>
        <taxon>Mycoplasmoidales</taxon>
        <taxon>Metamycoplasmataceae</taxon>
        <taxon>Mycoplasmopsis</taxon>
    </lineage>
</organism>
<feature type="binding site" evidence="8">
    <location>
        <position position="62"/>
    </location>
    <ligand>
        <name>tRNA</name>
        <dbReference type="ChEBI" id="CHEBI:17843"/>
    </ligand>
</feature>
<dbReference type="CDD" id="cd00462">
    <property type="entry name" value="PTH"/>
    <property type="match status" value="1"/>
</dbReference>
<dbReference type="OrthoDB" id="9800507at2"/>
<dbReference type="AlphaFoldDB" id="A0A449AEP2"/>
<reference evidence="11 12" key="1">
    <citation type="submission" date="2019-01" db="EMBL/GenBank/DDBJ databases">
        <authorList>
            <consortium name="Pathogen Informatics"/>
        </authorList>
    </citation>
    <scope>NUCLEOTIDE SEQUENCE [LARGE SCALE GENOMIC DNA]</scope>
    <source>
        <strain evidence="11 12">NCTC10118</strain>
    </source>
</reference>
<dbReference type="SUPFAM" id="SSF53178">
    <property type="entry name" value="Peptidyl-tRNA hydrolase-like"/>
    <property type="match status" value="1"/>
</dbReference>
<dbReference type="Proteomes" id="UP000289952">
    <property type="component" value="Chromosome"/>
</dbReference>
<evidence type="ECO:0000256" key="9">
    <source>
        <dbReference type="RuleBase" id="RU000673"/>
    </source>
</evidence>
<evidence type="ECO:0000256" key="6">
    <source>
        <dbReference type="ARBA" id="ARBA00048707"/>
    </source>
</evidence>
<accession>A0A449AEP2</accession>
<feature type="binding site" evidence="8">
    <location>
        <position position="108"/>
    </location>
    <ligand>
        <name>tRNA</name>
        <dbReference type="ChEBI" id="CHEBI:17843"/>
    </ligand>
</feature>
<dbReference type="PANTHER" id="PTHR17224:SF1">
    <property type="entry name" value="PEPTIDYL-TRNA HYDROLASE"/>
    <property type="match status" value="1"/>
</dbReference>
<evidence type="ECO:0000256" key="8">
    <source>
        <dbReference type="HAMAP-Rule" id="MF_00083"/>
    </source>
</evidence>
<feature type="site" description="Stabilizes the basic form of H active site to accept a proton" evidence="8">
    <location>
        <position position="87"/>
    </location>
</feature>
<dbReference type="Gene3D" id="3.40.50.1470">
    <property type="entry name" value="Peptidyl-tRNA hydrolase"/>
    <property type="match status" value="1"/>
</dbReference>
<feature type="active site" description="Proton acceptor" evidence="8">
    <location>
        <position position="19"/>
    </location>
</feature>
<evidence type="ECO:0000313" key="12">
    <source>
        <dbReference type="Proteomes" id="UP000289952"/>
    </source>
</evidence>
<dbReference type="EMBL" id="LR214972">
    <property type="protein sequence ID" value="VEU63452.1"/>
    <property type="molecule type" value="Genomic_DNA"/>
</dbReference>
<dbReference type="Pfam" id="PF01195">
    <property type="entry name" value="Pept_tRNA_hydro"/>
    <property type="match status" value="1"/>
</dbReference>